<gene>
    <name evidence="1" type="ORF">Vadar_002793</name>
</gene>
<evidence type="ECO:0000313" key="1">
    <source>
        <dbReference type="EMBL" id="KAH7833064.1"/>
    </source>
</evidence>
<comment type="caution">
    <text evidence="1">The sequence shown here is derived from an EMBL/GenBank/DDBJ whole genome shotgun (WGS) entry which is preliminary data.</text>
</comment>
<reference evidence="1 2" key="1">
    <citation type="journal article" date="2021" name="Hortic Res">
        <title>High-quality reference genome and annotation aids understanding of berry development for evergreen blueberry (Vaccinium darrowii).</title>
        <authorList>
            <person name="Yu J."/>
            <person name="Hulse-Kemp A.M."/>
            <person name="Babiker E."/>
            <person name="Staton M."/>
        </authorList>
    </citation>
    <scope>NUCLEOTIDE SEQUENCE [LARGE SCALE GENOMIC DNA]</scope>
    <source>
        <strain evidence="2">cv. NJ 8807/NJ 8810</strain>
        <tissue evidence="1">Young leaf</tissue>
    </source>
</reference>
<dbReference type="Proteomes" id="UP000828048">
    <property type="component" value="Chromosome 2"/>
</dbReference>
<accession>A0ACB7WX56</accession>
<proteinExistence type="predicted"/>
<keyword evidence="2" id="KW-1185">Reference proteome</keyword>
<evidence type="ECO:0000313" key="2">
    <source>
        <dbReference type="Proteomes" id="UP000828048"/>
    </source>
</evidence>
<sequence length="109" mass="12204">MADDQEKVQKLISDLSSPYFLHSANHPRTPLVDIALTYTNYGSWSRAVAMALCAKNTLCFIDNSLPKPTDPDIQPLWKRVSTVVLSWMLNSISNTITPSMASCRTPYEL</sequence>
<protein>
    <submittedName>
        <fullName evidence="1">Uncharacterized protein</fullName>
    </submittedName>
</protein>
<name>A0ACB7WX56_9ERIC</name>
<organism evidence="1 2">
    <name type="scientific">Vaccinium darrowii</name>
    <dbReference type="NCBI Taxonomy" id="229202"/>
    <lineage>
        <taxon>Eukaryota</taxon>
        <taxon>Viridiplantae</taxon>
        <taxon>Streptophyta</taxon>
        <taxon>Embryophyta</taxon>
        <taxon>Tracheophyta</taxon>
        <taxon>Spermatophyta</taxon>
        <taxon>Magnoliopsida</taxon>
        <taxon>eudicotyledons</taxon>
        <taxon>Gunneridae</taxon>
        <taxon>Pentapetalae</taxon>
        <taxon>asterids</taxon>
        <taxon>Ericales</taxon>
        <taxon>Ericaceae</taxon>
        <taxon>Vaccinioideae</taxon>
        <taxon>Vaccinieae</taxon>
        <taxon>Vaccinium</taxon>
    </lineage>
</organism>
<dbReference type="EMBL" id="CM037152">
    <property type="protein sequence ID" value="KAH7833064.1"/>
    <property type="molecule type" value="Genomic_DNA"/>
</dbReference>